<accession>A0A6J5MF35</accession>
<protein>
    <submittedName>
        <fullName evidence="1">Uncharacterized protein</fullName>
    </submittedName>
</protein>
<organism evidence="1">
    <name type="scientific">uncultured Caudovirales phage</name>
    <dbReference type="NCBI Taxonomy" id="2100421"/>
    <lineage>
        <taxon>Viruses</taxon>
        <taxon>Duplodnaviria</taxon>
        <taxon>Heunggongvirae</taxon>
        <taxon>Uroviricota</taxon>
        <taxon>Caudoviricetes</taxon>
        <taxon>Peduoviridae</taxon>
        <taxon>Maltschvirus</taxon>
        <taxon>Maltschvirus maltsch</taxon>
    </lineage>
</organism>
<sequence length="69" mass="8081">MAFITNLTKQAKPIETKVDDSLRLSLQEIEFLLQTLKSTTIVGDQVEMFYIMVMKLQEQYIQLQQEVTK</sequence>
<evidence type="ECO:0000313" key="1">
    <source>
        <dbReference type="EMBL" id="CAB4143666.1"/>
    </source>
</evidence>
<gene>
    <name evidence="1" type="ORF">UFOVP450_194</name>
</gene>
<proteinExistence type="predicted"/>
<dbReference type="EMBL" id="LR796421">
    <property type="protein sequence ID" value="CAB4143666.1"/>
    <property type="molecule type" value="Genomic_DNA"/>
</dbReference>
<name>A0A6J5MF35_9CAUD</name>
<reference evidence="1" key="1">
    <citation type="submission" date="2020-04" db="EMBL/GenBank/DDBJ databases">
        <authorList>
            <person name="Chiriac C."/>
            <person name="Salcher M."/>
            <person name="Ghai R."/>
            <person name="Kavagutti S V."/>
        </authorList>
    </citation>
    <scope>NUCLEOTIDE SEQUENCE</scope>
</reference>